<dbReference type="OrthoDB" id="9805728at2"/>
<dbReference type="EMBL" id="CP016895">
    <property type="protein sequence ID" value="AOA59336.1"/>
    <property type="molecule type" value="Genomic_DNA"/>
</dbReference>
<dbReference type="STRING" id="1789224.BFG52_13865"/>
<dbReference type="SUPFAM" id="SSF56281">
    <property type="entry name" value="Metallo-hydrolase/oxidoreductase"/>
    <property type="match status" value="1"/>
</dbReference>
<dbReference type="KEGG" id="ala:BFG52_13865"/>
<dbReference type="PANTHER" id="PTHR15032">
    <property type="entry name" value="N-ACYL-PHOSPHATIDYLETHANOLAMINE-HYDROLYZING PHOSPHOLIPASE D"/>
    <property type="match status" value="1"/>
</dbReference>
<accession>A0A1B2M2A6</accession>
<dbReference type="GO" id="GO:0005737">
    <property type="term" value="C:cytoplasm"/>
    <property type="evidence" value="ECO:0007669"/>
    <property type="project" value="TreeGrafter"/>
</dbReference>
<reference evidence="2 3" key="1">
    <citation type="submission" date="2016-08" db="EMBL/GenBank/DDBJ databases">
        <authorList>
            <person name="Seilhamer J.J."/>
        </authorList>
    </citation>
    <scope>NUCLEOTIDE SEQUENCE [LARGE SCALE GENOMIC DNA]</scope>
    <source>
        <strain evidence="2 3">BRTC-1</strain>
    </source>
</reference>
<dbReference type="AlphaFoldDB" id="A0A1B2M2A6"/>
<protein>
    <submittedName>
        <fullName evidence="2">Zn-dependent hydrolase</fullName>
    </submittedName>
</protein>
<gene>
    <name evidence="2" type="ORF">BFG52_13865</name>
</gene>
<evidence type="ECO:0000313" key="2">
    <source>
        <dbReference type="EMBL" id="AOA59336.1"/>
    </source>
</evidence>
<dbReference type="GO" id="GO:0016787">
    <property type="term" value="F:hydrolase activity"/>
    <property type="evidence" value="ECO:0007669"/>
    <property type="project" value="UniProtKB-KW"/>
</dbReference>
<name>A0A1B2M2A6_9GAMM</name>
<keyword evidence="3" id="KW-1185">Reference proteome</keyword>
<dbReference type="InterPro" id="IPR001279">
    <property type="entry name" value="Metallo-B-lactamas"/>
</dbReference>
<keyword evidence="2" id="KW-0378">Hydrolase</keyword>
<proteinExistence type="predicted"/>
<dbReference type="Gene3D" id="3.60.15.10">
    <property type="entry name" value="Ribonuclease Z/Hydroxyacylglutathione hydrolase-like"/>
    <property type="match status" value="1"/>
</dbReference>
<evidence type="ECO:0000259" key="1">
    <source>
        <dbReference type="Pfam" id="PF12706"/>
    </source>
</evidence>
<dbReference type="InterPro" id="IPR036866">
    <property type="entry name" value="RibonucZ/Hydroxyglut_hydro"/>
</dbReference>
<feature type="domain" description="Metallo-beta-lactamase" evidence="1">
    <location>
        <begin position="136"/>
        <end position="331"/>
    </location>
</feature>
<evidence type="ECO:0000313" key="3">
    <source>
        <dbReference type="Proteomes" id="UP000093391"/>
    </source>
</evidence>
<dbReference type="Proteomes" id="UP000093391">
    <property type="component" value="Chromosome"/>
</dbReference>
<organism evidence="2 3">
    <name type="scientific">Acinetobacter larvae</name>
    <dbReference type="NCBI Taxonomy" id="1789224"/>
    <lineage>
        <taxon>Bacteria</taxon>
        <taxon>Pseudomonadati</taxon>
        <taxon>Pseudomonadota</taxon>
        <taxon>Gammaproteobacteria</taxon>
        <taxon>Moraxellales</taxon>
        <taxon>Moraxellaceae</taxon>
        <taxon>Acinetobacter</taxon>
    </lineage>
</organism>
<dbReference type="Pfam" id="PF12706">
    <property type="entry name" value="Lactamase_B_2"/>
    <property type="match status" value="1"/>
</dbReference>
<dbReference type="PANTHER" id="PTHR15032:SF4">
    <property type="entry name" value="N-ACYL-PHOSPHATIDYLETHANOLAMINE-HYDROLYZING PHOSPHOLIPASE D"/>
    <property type="match status" value="1"/>
</dbReference>
<sequence>MSKKVELEQLLTAAPNTIDLQQHNSVDALHYRLPTESCLGHLMASPKYSATDLQHHNGRHFINITQSPWAPTAKAKLLKWVLLRKSNTWQVDYQQALTERYSRMQSLPQNRPHANLDDWQVWFVGHATVLLQIGRYNILTDPVWADYVSPKQGLGPKRAIPAGLALEQLPEIHAVLLSHNHYDHMDLATLNWLHQRFEMPIYTGLGNGYYLPKHFKVMEMDWWQSAIFKDLKIIYTPAQHGSGRGMRDENAALWGAFCIQTDQDYCYFAGDTGYADHFKDLHRRLGAPRLALLPIGAYAPRELLRYMHMNPQDAFQAHLDLQAKRSLAIHYRSYQLTDELRDQPEFDLQQVLKNSSKLMGPFYCIQEGRKMIV</sequence>